<dbReference type="GO" id="GO:0046872">
    <property type="term" value="F:metal ion binding"/>
    <property type="evidence" value="ECO:0007669"/>
    <property type="project" value="UniProtKB-KW"/>
</dbReference>
<dbReference type="InterPro" id="IPR011234">
    <property type="entry name" value="Fumarylacetoacetase-like_C"/>
</dbReference>
<dbReference type="SUPFAM" id="SSF56529">
    <property type="entry name" value="FAH"/>
    <property type="match status" value="1"/>
</dbReference>
<keyword evidence="3" id="KW-0378">Hydrolase</keyword>
<dbReference type="AlphaFoldDB" id="A4BJ65"/>
<dbReference type="Proteomes" id="UP000005953">
    <property type="component" value="Unassembled WGS sequence"/>
</dbReference>
<evidence type="ECO:0000313" key="3">
    <source>
        <dbReference type="EMBL" id="EAR07818.1"/>
    </source>
</evidence>
<accession>A4BJ65</accession>
<evidence type="ECO:0000259" key="2">
    <source>
        <dbReference type="Pfam" id="PF01557"/>
    </source>
</evidence>
<proteinExistence type="predicted"/>
<keyword evidence="4" id="KW-1185">Reference proteome</keyword>
<organism evidence="3 4">
    <name type="scientific">Reinekea blandensis MED297</name>
    <dbReference type="NCBI Taxonomy" id="314283"/>
    <lineage>
        <taxon>Bacteria</taxon>
        <taxon>Pseudomonadati</taxon>
        <taxon>Pseudomonadota</taxon>
        <taxon>Gammaproteobacteria</taxon>
        <taxon>Oceanospirillales</taxon>
        <taxon>Saccharospirillaceae</taxon>
        <taxon>Reinekea</taxon>
    </lineage>
</organism>
<dbReference type="STRING" id="314283.MED297_05219"/>
<dbReference type="Gene3D" id="3.90.850.10">
    <property type="entry name" value="Fumarylacetoacetase-like, C-terminal domain"/>
    <property type="match status" value="1"/>
</dbReference>
<protein>
    <submittedName>
        <fullName evidence="3">Fumarylacetoacetate hydrolase family protein</fullName>
    </submittedName>
</protein>
<dbReference type="OrthoDB" id="9805307at2"/>
<dbReference type="PANTHER" id="PTHR11820">
    <property type="entry name" value="ACYLPYRUVASE"/>
    <property type="match status" value="1"/>
</dbReference>
<comment type="caution">
    <text evidence="3">The sequence shown here is derived from an EMBL/GenBank/DDBJ whole genome shotgun (WGS) entry which is preliminary data.</text>
</comment>
<reference evidence="3 4" key="1">
    <citation type="submission" date="2006-02" db="EMBL/GenBank/DDBJ databases">
        <authorList>
            <person name="Pinhassi J."/>
            <person name="Pedros-Alio C."/>
            <person name="Ferriera S."/>
            <person name="Johnson J."/>
            <person name="Kravitz S."/>
            <person name="Halpern A."/>
            <person name="Remington K."/>
            <person name="Beeson K."/>
            <person name="Tran B."/>
            <person name="Rogers Y.-H."/>
            <person name="Friedman R."/>
            <person name="Venter J.C."/>
        </authorList>
    </citation>
    <scope>NUCLEOTIDE SEQUENCE [LARGE SCALE GENOMIC DNA]</scope>
    <source>
        <strain evidence="3 4">MED297</strain>
    </source>
</reference>
<keyword evidence="1" id="KW-0479">Metal-binding</keyword>
<dbReference type="Pfam" id="PF01557">
    <property type="entry name" value="FAA_hydrolase"/>
    <property type="match status" value="1"/>
</dbReference>
<evidence type="ECO:0000313" key="4">
    <source>
        <dbReference type="Proteomes" id="UP000005953"/>
    </source>
</evidence>
<dbReference type="EMBL" id="AAOE01000031">
    <property type="protein sequence ID" value="EAR07818.1"/>
    <property type="molecule type" value="Genomic_DNA"/>
</dbReference>
<evidence type="ECO:0000256" key="1">
    <source>
        <dbReference type="ARBA" id="ARBA00022723"/>
    </source>
</evidence>
<sequence length="203" mass="22734">MSTFILNHHTFHPSNIICIGRNYVEHIHELGNDVPDDMVVFNKPASCVRDILLSEQGEPLHYECELCLLIRGGRIAGVGLGLDLTKRELQSQLKTKGLPWERAKAFDGAATFSPFIDTPADLNRLRFTLHIDEVLVQEGSPSLMMYPPEVILAELSRFMTPNDDDIIMTGTPKGVGVVTAGSRFTARLYDDDQCRIEHTWVAQ</sequence>
<gene>
    <name evidence="3" type="ORF">MED297_05219</name>
</gene>
<name>A4BJ65_9GAMM</name>
<dbReference type="GO" id="GO:0018773">
    <property type="term" value="F:acetylpyruvate hydrolase activity"/>
    <property type="evidence" value="ECO:0007669"/>
    <property type="project" value="TreeGrafter"/>
</dbReference>
<feature type="domain" description="Fumarylacetoacetase-like C-terminal" evidence="2">
    <location>
        <begin position="16"/>
        <end position="195"/>
    </location>
</feature>
<dbReference type="RefSeq" id="WP_008048130.1">
    <property type="nucleotide sequence ID" value="NZ_CH724155.1"/>
</dbReference>
<dbReference type="InterPro" id="IPR036663">
    <property type="entry name" value="Fumarylacetoacetase_C_sf"/>
</dbReference>
<dbReference type="PANTHER" id="PTHR11820:SF7">
    <property type="entry name" value="ACYLPYRUVASE FAHD1, MITOCHONDRIAL"/>
    <property type="match status" value="1"/>
</dbReference>
<dbReference type="HOGENOM" id="CLU_028458_5_2_6"/>